<name>A0A3A1U330_9MICO</name>
<accession>A0A3A1U330</accession>
<protein>
    <submittedName>
        <fullName evidence="2">Uncharacterized protein</fullName>
    </submittedName>
</protein>
<dbReference type="AlphaFoldDB" id="A0A3A1U330"/>
<keyword evidence="3" id="KW-1185">Reference proteome</keyword>
<evidence type="ECO:0000313" key="2">
    <source>
        <dbReference type="EMBL" id="RIX31264.1"/>
    </source>
</evidence>
<proteinExistence type="predicted"/>
<dbReference type="EMBL" id="QXTG01000001">
    <property type="protein sequence ID" value="RIX31264.1"/>
    <property type="molecule type" value="Genomic_DNA"/>
</dbReference>
<evidence type="ECO:0000313" key="3">
    <source>
        <dbReference type="Proteomes" id="UP000265742"/>
    </source>
</evidence>
<gene>
    <name evidence="2" type="ORF">D1781_07895</name>
</gene>
<organism evidence="2 3">
    <name type="scientific">Amnibacterium setariae</name>
    <dbReference type="NCBI Taxonomy" id="2306585"/>
    <lineage>
        <taxon>Bacteria</taxon>
        <taxon>Bacillati</taxon>
        <taxon>Actinomycetota</taxon>
        <taxon>Actinomycetes</taxon>
        <taxon>Micrococcales</taxon>
        <taxon>Microbacteriaceae</taxon>
        <taxon>Amnibacterium</taxon>
    </lineage>
</organism>
<keyword evidence="1" id="KW-1133">Transmembrane helix</keyword>
<dbReference type="RefSeq" id="WP_119481626.1">
    <property type="nucleotide sequence ID" value="NZ_QXTG01000001.1"/>
</dbReference>
<sequence length="61" mass="6578">MSARAPKRRAVVRTGRYGAEHGGRWSSPWVIRGVVLVAAAILVFALVYAAAHGFLFAVPSR</sequence>
<keyword evidence="1" id="KW-0812">Transmembrane</keyword>
<dbReference type="Proteomes" id="UP000265742">
    <property type="component" value="Unassembled WGS sequence"/>
</dbReference>
<feature type="transmembrane region" description="Helical" evidence="1">
    <location>
        <begin position="34"/>
        <end position="58"/>
    </location>
</feature>
<comment type="caution">
    <text evidence="2">The sequence shown here is derived from an EMBL/GenBank/DDBJ whole genome shotgun (WGS) entry which is preliminary data.</text>
</comment>
<keyword evidence="1" id="KW-0472">Membrane</keyword>
<evidence type="ECO:0000256" key="1">
    <source>
        <dbReference type="SAM" id="Phobius"/>
    </source>
</evidence>
<reference evidence="3" key="1">
    <citation type="submission" date="2018-09" db="EMBL/GenBank/DDBJ databases">
        <authorList>
            <person name="Kim I."/>
        </authorList>
    </citation>
    <scope>NUCLEOTIDE SEQUENCE [LARGE SCALE GENOMIC DNA]</scope>
    <source>
        <strain evidence="3">DD4a</strain>
    </source>
</reference>